<keyword evidence="3 6" id="KW-0812">Transmembrane</keyword>
<feature type="transmembrane region" description="Helical" evidence="6">
    <location>
        <begin position="111"/>
        <end position="136"/>
    </location>
</feature>
<dbReference type="EMBL" id="JACHVU010000015">
    <property type="protein sequence ID" value="MBB2993295.1"/>
    <property type="molecule type" value="Genomic_DNA"/>
</dbReference>
<keyword evidence="5 6" id="KW-0472">Membrane</keyword>
<proteinExistence type="predicted"/>
<evidence type="ECO:0000256" key="3">
    <source>
        <dbReference type="ARBA" id="ARBA00022692"/>
    </source>
</evidence>
<dbReference type="GO" id="GO:0005886">
    <property type="term" value="C:plasma membrane"/>
    <property type="evidence" value="ECO:0007669"/>
    <property type="project" value="UniProtKB-SubCell"/>
</dbReference>
<dbReference type="Pfam" id="PF05425">
    <property type="entry name" value="CopD"/>
    <property type="match status" value="1"/>
</dbReference>
<evidence type="ECO:0000256" key="5">
    <source>
        <dbReference type="ARBA" id="ARBA00023136"/>
    </source>
</evidence>
<accession>A0A839QFK8</accession>
<dbReference type="PANTHER" id="PTHR34820:SF4">
    <property type="entry name" value="INNER MEMBRANE PROTEIN YEBZ"/>
    <property type="match status" value="1"/>
</dbReference>
<protein>
    <submittedName>
        <fullName evidence="8">Putative copper resistance protein D</fullName>
    </submittedName>
</protein>
<evidence type="ECO:0000313" key="8">
    <source>
        <dbReference type="EMBL" id="MBB2993295.1"/>
    </source>
</evidence>
<evidence type="ECO:0000256" key="6">
    <source>
        <dbReference type="SAM" id="Phobius"/>
    </source>
</evidence>
<dbReference type="PROSITE" id="PS51257">
    <property type="entry name" value="PROKAR_LIPOPROTEIN"/>
    <property type="match status" value="1"/>
</dbReference>
<feature type="transmembrane region" description="Helical" evidence="6">
    <location>
        <begin position="214"/>
        <end position="235"/>
    </location>
</feature>
<evidence type="ECO:0000256" key="2">
    <source>
        <dbReference type="ARBA" id="ARBA00022475"/>
    </source>
</evidence>
<dbReference type="RefSeq" id="WP_183473081.1">
    <property type="nucleotide sequence ID" value="NZ_JACHVU010000015.1"/>
</dbReference>
<name>A0A839QFK8_MYCIR</name>
<feature type="transmembrane region" description="Helical" evidence="6">
    <location>
        <begin position="143"/>
        <end position="161"/>
    </location>
</feature>
<dbReference type="InterPro" id="IPR008457">
    <property type="entry name" value="Cu-R_CopD_dom"/>
</dbReference>
<evidence type="ECO:0000256" key="1">
    <source>
        <dbReference type="ARBA" id="ARBA00004651"/>
    </source>
</evidence>
<organism evidence="8 9">
    <name type="scientific">Mycolicibacterium iranicum</name>
    <name type="common">Mycobacterium iranicum</name>
    <dbReference type="NCBI Taxonomy" id="912594"/>
    <lineage>
        <taxon>Bacteria</taxon>
        <taxon>Bacillati</taxon>
        <taxon>Actinomycetota</taxon>
        <taxon>Actinomycetes</taxon>
        <taxon>Mycobacteriales</taxon>
        <taxon>Mycobacteriaceae</taxon>
        <taxon>Mycolicibacterium</taxon>
    </lineage>
</organism>
<feature type="transmembrane region" description="Helical" evidence="6">
    <location>
        <begin position="34"/>
        <end position="53"/>
    </location>
</feature>
<feature type="transmembrane region" description="Helical" evidence="6">
    <location>
        <begin position="247"/>
        <end position="265"/>
    </location>
</feature>
<dbReference type="AlphaFoldDB" id="A0A839QFK8"/>
<reference evidence="8 9" key="1">
    <citation type="submission" date="2020-08" db="EMBL/GenBank/DDBJ databases">
        <title>The Agave Microbiome: Exploring the role of microbial communities in plant adaptations to desert environments.</title>
        <authorList>
            <person name="Partida-Martinez L.P."/>
        </authorList>
    </citation>
    <scope>NUCLEOTIDE SEQUENCE [LARGE SCALE GENOMIC DNA]</scope>
    <source>
        <strain evidence="8 9">AT2.18</strain>
    </source>
</reference>
<evidence type="ECO:0000313" key="9">
    <source>
        <dbReference type="Proteomes" id="UP000550501"/>
    </source>
</evidence>
<keyword evidence="2" id="KW-1003">Cell membrane</keyword>
<comment type="subcellular location">
    <subcellularLocation>
        <location evidence="1">Cell membrane</location>
        <topology evidence="1">Multi-pass membrane protein</topology>
    </subcellularLocation>
</comment>
<evidence type="ECO:0000256" key="4">
    <source>
        <dbReference type="ARBA" id="ARBA00022989"/>
    </source>
</evidence>
<feature type="transmembrane region" description="Helical" evidence="6">
    <location>
        <begin position="73"/>
        <end position="91"/>
    </location>
</feature>
<feature type="transmembrane region" description="Helical" evidence="6">
    <location>
        <begin position="7"/>
        <end position="28"/>
    </location>
</feature>
<dbReference type="GO" id="GO:0006825">
    <property type="term" value="P:copper ion transport"/>
    <property type="evidence" value="ECO:0007669"/>
    <property type="project" value="InterPro"/>
</dbReference>
<dbReference type="Proteomes" id="UP000550501">
    <property type="component" value="Unassembled WGS sequence"/>
</dbReference>
<feature type="transmembrane region" description="Helical" evidence="6">
    <location>
        <begin position="173"/>
        <end position="194"/>
    </location>
</feature>
<feature type="domain" description="Copper resistance protein D" evidence="7">
    <location>
        <begin position="203"/>
        <end position="303"/>
    </location>
</feature>
<evidence type="ECO:0000259" key="7">
    <source>
        <dbReference type="Pfam" id="PF05425"/>
    </source>
</evidence>
<keyword evidence="4 6" id="KW-1133">Transmembrane helix</keyword>
<feature type="transmembrane region" description="Helical" evidence="6">
    <location>
        <begin position="286"/>
        <end position="305"/>
    </location>
</feature>
<gene>
    <name evidence="8" type="ORF">FHR72_004803</name>
</gene>
<dbReference type="InterPro" id="IPR032694">
    <property type="entry name" value="CopC/D"/>
</dbReference>
<comment type="caution">
    <text evidence="8">The sequence shown here is derived from an EMBL/GenBank/DDBJ whole genome shotgun (WGS) entry which is preliminary data.</text>
</comment>
<dbReference type="PANTHER" id="PTHR34820">
    <property type="entry name" value="INNER MEMBRANE PROTEIN YEBZ"/>
    <property type="match status" value="1"/>
</dbReference>
<keyword evidence="9" id="KW-1185">Reference proteome</keyword>
<sequence>MTHRRAVAGGVLVTVAACVLAWGLAYPASALGPALVRAVADAAAVVTLGLTVVPALDGPRYRDDLVRRRRAPLVLSSAAWLIAELVRWVLAGAEAAGTAVTGLGLRTAAEFALQTSAGRAGVLTVVAAAVVCALAAVAPRHGAAMAVAAGCAGIGVLGYPMTGHLSDSAVGGIAVAVHALAAALWCGVLAALVLTVDHRGQWARVLPRFSQLSLGCVVVLLVGGLAGGAAVLGSATELFATGYGRVLSVKIGLTAVLIALAWRNREIWLPSARAHRSTAAVSRTRAHVELALMAAALAAAATLSVTG</sequence>